<dbReference type="GO" id="GO:0006457">
    <property type="term" value="P:protein folding"/>
    <property type="evidence" value="ECO:0007669"/>
    <property type="project" value="InterPro"/>
</dbReference>
<feature type="region of interest" description="Disordered" evidence="13">
    <location>
        <begin position="1"/>
        <end position="56"/>
    </location>
</feature>
<proteinExistence type="inferred from homology"/>
<evidence type="ECO:0000313" key="15">
    <source>
        <dbReference type="EMBL" id="SDE80329.1"/>
    </source>
</evidence>
<keyword evidence="6 10" id="KW-0143">Chaperone</keyword>
<dbReference type="GO" id="GO:0005737">
    <property type="term" value="C:cytoplasm"/>
    <property type="evidence" value="ECO:0007669"/>
    <property type="project" value="UniProtKB-SubCell"/>
</dbReference>
<evidence type="ECO:0000256" key="2">
    <source>
        <dbReference type="ARBA" id="ARBA00009054"/>
    </source>
</evidence>
<comment type="subunit">
    <text evidence="3 10">Homodimer.</text>
</comment>
<evidence type="ECO:0000256" key="12">
    <source>
        <dbReference type="RuleBase" id="RU004478"/>
    </source>
</evidence>
<evidence type="ECO:0000313" key="18">
    <source>
        <dbReference type="EMBL" id="TDS31116.1"/>
    </source>
</evidence>
<dbReference type="AlphaFoldDB" id="A0A1G6PGS6"/>
<dbReference type="FunFam" id="2.30.22.10:FF:000001">
    <property type="entry name" value="Protein GrpE"/>
    <property type="match status" value="1"/>
</dbReference>
<evidence type="ECO:0000256" key="11">
    <source>
        <dbReference type="RuleBase" id="RU000639"/>
    </source>
</evidence>
<dbReference type="Proteomes" id="UP000198945">
    <property type="component" value="Unassembled WGS sequence"/>
</dbReference>
<evidence type="ECO:0000256" key="8">
    <source>
        <dbReference type="ARBA" id="ARBA00072274"/>
    </source>
</evidence>
<evidence type="ECO:0000313" key="25">
    <source>
        <dbReference type="Proteomes" id="UP000324896"/>
    </source>
</evidence>
<dbReference type="GO" id="GO:0000774">
    <property type="term" value="F:adenyl-nucleotide exchange factor activity"/>
    <property type="evidence" value="ECO:0007669"/>
    <property type="project" value="InterPro"/>
</dbReference>
<dbReference type="PRINTS" id="PR00773">
    <property type="entry name" value="GRPEPROTEIN"/>
</dbReference>
<dbReference type="HAMAP" id="MF_01151">
    <property type="entry name" value="GrpE"/>
    <property type="match status" value="1"/>
</dbReference>
<comment type="subcellular location">
    <subcellularLocation>
        <location evidence="1 10">Cytoplasm</location>
    </subcellularLocation>
</comment>
<reference evidence="19 23" key="4">
    <citation type="submission" date="2019-03" db="EMBL/GenBank/DDBJ databases">
        <title>Subsurface microbial communities from deep shales in Ohio and West Virginia, USA.</title>
        <authorList>
            <person name="Wrighton K."/>
        </authorList>
    </citation>
    <scope>NUCLEOTIDE SEQUENCE [LARGE SCALE GENOMIC DNA]</scope>
    <source>
        <strain evidence="19 23">DSMZ 11287</strain>
    </source>
</reference>
<dbReference type="Proteomes" id="UP000295472">
    <property type="component" value="Unassembled WGS sequence"/>
</dbReference>
<evidence type="ECO:0000313" key="16">
    <source>
        <dbReference type="EMBL" id="SDI81557.1"/>
    </source>
</evidence>
<dbReference type="Pfam" id="PF01025">
    <property type="entry name" value="GrpE"/>
    <property type="match status" value="1"/>
</dbReference>
<dbReference type="NCBIfam" id="NF010738">
    <property type="entry name" value="PRK14140.1"/>
    <property type="match status" value="1"/>
</dbReference>
<reference evidence="18 24" key="3">
    <citation type="submission" date="2019-03" db="EMBL/GenBank/DDBJ databases">
        <title>Deep subsurface shale carbon reservoir microbial communities from Ohio and West Virginia, USA.</title>
        <authorList>
            <person name="Wrighton K."/>
        </authorList>
    </citation>
    <scope>NUCLEOTIDE SEQUENCE [LARGE SCALE GENOMIC DNA]</scope>
    <source>
        <strain evidence="18 24">UTICA-S4D12</strain>
    </source>
</reference>
<evidence type="ECO:0000256" key="1">
    <source>
        <dbReference type="ARBA" id="ARBA00004496"/>
    </source>
</evidence>
<dbReference type="GO" id="GO:0042803">
    <property type="term" value="F:protein homodimerization activity"/>
    <property type="evidence" value="ECO:0007669"/>
    <property type="project" value="InterPro"/>
</dbReference>
<evidence type="ECO:0000256" key="3">
    <source>
        <dbReference type="ARBA" id="ARBA00011738"/>
    </source>
</evidence>
<evidence type="ECO:0000256" key="4">
    <source>
        <dbReference type="ARBA" id="ARBA00022490"/>
    </source>
</evidence>
<dbReference type="PANTHER" id="PTHR21237">
    <property type="entry name" value="GRPE PROTEIN"/>
    <property type="match status" value="1"/>
</dbReference>
<reference evidence="20 22" key="1">
    <citation type="submission" date="2016-10" db="EMBL/GenBank/DDBJ databases">
        <authorList>
            <person name="Varghese N."/>
            <person name="Submissions S."/>
        </authorList>
    </citation>
    <scope>NUCLEOTIDE SEQUENCE [LARGE SCALE GENOMIC DNA]</scope>
    <source>
        <strain evidence="14 25">WG10</strain>
        <strain evidence="15 22">WG2</strain>
        <strain evidence="17 20">WG5</strain>
    </source>
</reference>
<keyword evidence="5 10" id="KW-0346">Stress response</keyword>
<dbReference type="Proteomes" id="UP000198612">
    <property type="component" value="Unassembled WGS sequence"/>
</dbReference>
<dbReference type="GO" id="GO:0051082">
    <property type="term" value="F:unfolded protein binding"/>
    <property type="evidence" value="ECO:0007669"/>
    <property type="project" value="TreeGrafter"/>
</dbReference>
<dbReference type="Gene3D" id="2.30.22.10">
    <property type="entry name" value="Head domain of nucleotide exchange factor GrpE"/>
    <property type="match status" value="1"/>
</dbReference>
<dbReference type="Proteomes" id="UP000295758">
    <property type="component" value="Unassembled WGS sequence"/>
</dbReference>
<dbReference type="SUPFAM" id="SSF51064">
    <property type="entry name" value="Head domain of nucleotide exchange factor GrpE"/>
    <property type="match status" value="1"/>
</dbReference>
<dbReference type="Gene3D" id="3.90.20.20">
    <property type="match status" value="1"/>
</dbReference>
<evidence type="ECO:0000256" key="13">
    <source>
        <dbReference type="SAM" id="MobiDB-lite"/>
    </source>
</evidence>
<dbReference type="CDD" id="cd00446">
    <property type="entry name" value="GrpE"/>
    <property type="match status" value="1"/>
</dbReference>
<dbReference type="EMBL" id="SOEF01000018">
    <property type="protein sequence ID" value="TDX43012.1"/>
    <property type="molecule type" value="Genomic_DNA"/>
</dbReference>
<evidence type="ECO:0000313" key="20">
    <source>
        <dbReference type="Proteomes" id="UP000198612"/>
    </source>
</evidence>
<feature type="compositionally biased region" description="Basic and acidic residues" evidence="13">
    <location>
        <begin position="1"/>
        <end position="21"/>
    </location>
</feature>
<dbReference type="InterPro" id="IPR013805">
    <property type="entry name" value="GrpE_CC"/>
</dbReference>
<gene>
    <name evidence="10" type="primary">grpE</name>
    <name evidence="18" type="ORF">BY453_11215</name>
    <name evidence="19" type="ORF">C7954_11858</name>
    <name evidence="14" type="ORF">SAMN04488597_11416</name>
    <name evidence="15" type="ORF">SAMN04488598_10259</name>
    <name evidence="17" type="ORF">SAMN04515652_102123</name>
    <name evidence="16" type="ORF">SAMN04515654_1165</name>
</gene>
<dbReference type="Proteomes" id="UP000199519">
    <property type="component" value="Unassembled WGS sequence"/>
</dbReference>
<evidence type="ECO:0000313" key="19">
    <source>
        <dbReference type="EMBL" id="TDX43012.1"/>
    </source>
</evidence>
<dbReference type="PROSITE" id="PS01071">
    <property type="entry name" value="GRPE"/>
    <property type="match status" value="1"/>
</dbReference>
<dbReference type="EMBL" id="FNEH01000016">
    <property type="protein sequence ID" value="SDI81557.1"/>
    <property type="molecule type" value="Genomic_DNA"/>
</dbReference>
<dbReference type="EMBL" id="FOHG01000002">
    <property type="protein sequence ID" value="SES65626.1"/>
    <property type="molecule type" value="Genomic_DNA"/>
</dbReference>
<name>A0A1G6PGS6_9FIRM</name>
<evidence type="ECO:0000313" key="24">
    <source>
        <dbReference type="Proteomes" id="UP000295758"/>
    </source>
</evidence>
<evidence type="ECO:0000256" key="10">
    <source>
        <dbReference type="HAMAP-Rule" id="MF_01151"/>
    </source>
</evidence>
<evidence type="ECO:0000256" key="9">
    <source>
        <dbReference type="ARBA" id="ARBA00076414"/>
    </source>
</evidence>
<evidence type="ECO:0000313" key="21">
    <source>
        <dbReference type="Proteomes" id="UP000198945"/>
    </source>
</evidence>
<dbReference type="EMBL" id="SOAA01000012">
    <property type="protein sequence ID" value="TDS31116.1"/>
    <property type="molecule type" value="Genomic_DNA"/>
</dbReference>
<dbReference type="GO" id="GO:0051087">
    <property type="term" value="F:protein-folding chaperone binding"/>
    <property type="evidence" value="ECO:0007669"/>
    <property type="project" value="InterPro"/>
</dbReference>
<keyword evidence="22" id="KW-1185">Reference proteome</keyword>
<dbReference type="InterPro" id="IPR009012">
    <property type="entry name" value="GrpE_head"/>
</dbReference>
<comment type="similarity">
    <text evidence="2 10 12">Belongs to the GrpE family.</text>
</comment>
<sequence>MIIMNKEKENIDLEENLKSENEEAAEVNEDLKAQTAAADSESEAASESETAGNEGIQLELSREELIEELREKNEKIAAMDAEIDDLLSRLQRLQADFVNYRKRSEKEKAEMTTRGKVQLCSSLLPVIDNFERALKAEDQENDFYRGVEMIYNQLVKSFADAGIKEIAAQGEEFNPEYHEAIMRVETDEYEEGTVTEVVQKGFVLEDRVIRPAMVKVAG</sequence>
<dbReference type="Proteomes" id="UP000324896">
    <property type="component" value="Unassembled WGS sequence"/>
</dbReference>
<dbReference type="EMBL" id="FNBJ01000002">
    <property type="protein sequence ID" value="SDE80329.1"/>
    <property type="molecule type" value="Genomic_DNA"/>
</dbReference>
<evidence type="ECO:0000256" key="5">
    <source>
        <dbReference type="ARBA" id="ARBA00023016"/>
    </source>
</evidence>
<evidence type="ECO:0000313" key="23">
    <source>
        <dbReference type="Proteomes" id="UP000295472"/>
    </source>
</evidence>
<dbReference type="STRING" id="54121.SAMN04515653_1175"/>
<keyword evidence="4 10" id="KW-0963">Cytoplasm</keyword>
<evidence type="ECO:0000313" key="17">
    <source>
        <dbReference type="EMBL" id="SES65626.1"/>
    </source>
</evidence>
<evidence type="ECO:0000313" key="22">
    <source>
        <dbReference type="Proteomes" id="UP000199519"/>
    </source>
</evidence>
<dbReference type="PANTHER" id="PTHR21237:SF23">
    <property type="entry name" value="GRPE PROTEIN HOMOLOG, MITOCHONDRIAL"/>
    <property type="match status" value="1"/>
</dbReference>
<accession>A0A1G6PGS6</accession>
<evidence type="ECO:0000313" key="14">
    <source>
        <dbReference type="EMBL" id="SDC79201.1"/>
    </source>
</evidence>
<evidence type="ECO:0000256" key="7">
    <source>
        <dbReference type="ARBA" id="ARBA00053401"/>
    </source>
</evidence>
<dbReference type="SUPFAM" id="SSF58014">
    <property type="entry name" value="Coiled-coil domain of nucleotide exchange factor GrpE"/>
    <property type="match status" value="1"/>
</dbReference>
<dbReference type="InterPro" id="IPR000740">
    <property type="entry name" value="GrpE"/>
</dbReference>
<evidence type="ECO:0000256" key="6">
    <source>
        <dbReference type="ARBA" id="ARBA00023186"/>
    </source>
</evidence>
<reference evidence="16 21" key="2">
    <citation type="submission" date="2016-10" db="EMBL/GenBank/DDBJ databases">
        <authorList>
            <person name="de Groot N.N."/>
        </authorList>
    </citation>
    <scope>NUCLEOTIDE SEQUENCE [LARGE SCALE GENOMIC DNA]</scope>
    <source>
        <strain evidence="16 21">WG7</strain>
    </source>
</reference>
<protein>
    <recommendedName>
        <fullName evidence="8 10">Protein GrpE</fullName>
    </recommendedName>
    <alternativeName>
        <fullName evidence="9 10">HSP-70 cofactor</fullName>
    </alternativeName>
</protein>
<comment type="function">
    <text evidence="7 10 11">Participates actively in the response to hyperosmotic and heat shock by preventing the aggregation of stress-denatured proteins, in association with DnaK and GrpE. It is the nucleotide exchange factor for DnaK and may function as a thermosensor. Unfolded proteins bind initially to DnaJ; upon interaction with the DnaJ-bound protein, DnaK hydrolyzes its bound ATP, resulting in the formation of a stable complex. GrpE releases ADP from DnaK; ATP binding to DnaK triggers the release of the substrate protein, thus completing the reaction cycle. Several rounds of ATP-dependent interactions between DnaJ, DnaK and GrpE are required for fully efficient folding.</text>
</comment>
<organism evidence="14 25">
    <name type="scientific">Halanaerobium congolense</name>
    <dbReference type="NCBI Taxonomy" id="54121"/>
    <lineage>
        <taxon>Bacteria</taxon>
        <taxon>Bacillati</taxon>
        <taxon>Bacillota</taxon>
        <taxon>Clostridia</taxon>
        <taxon>Halanaerobiales</taxon>
        <taxon>Halanaerobiaceae</taxon>
        <taxon>Halanaerobium</taxon>
    </lineage>
</organism>
<dbReference type="EMBL" id="FMYT01000014">
    <property type="protein sequence ID" value="SDC79201.1"/>
    <property type="molecule type" value="Genomic_DNA"/>
</dbReference>